<evidence type="ECO:0000256" key="1">
    <source>
        <dbReference type="SAM" id="Phobius"/>
    </source>
</evidence>
<feature type="transmembrane region" description="Helical" evidence="1">
    <location>
        <begin position="63"/>
        <end position="83"/>
    </location>
</feature>
<dbReference type="VEuPathDB" id="TriTrypDB:TcCLB.504009.70"/>
<dbReference type="EMBL" id="PRFA01000204">
    <property type="protein sequence ID" value="PWU84760.1"/>
    <property type="molecule type" value="Genomic_DNA"/>
</dbReference>
<dbReference type="VEuPathDB" id="TriTrypDB:TcYC6_0079260"/>
<keyword evidence="1" id="KW-0472">Membrane</keyword>
<evidence type="ECO:0000313" key="3">
    <source>
        <dbReference type="Proteomes" id="UP000246121"/>
    </source>
</evidence>
<dbReference type="VEuPathDB" id="TriTrypDB:BCY84_16238"/>
<gene>
    <name evidence="2" type="ORF">C4B63_204g146c</name>
</gene>
<keyword evidence="1" id="KW-1133">Transmembrane helix</keyword>
<dbReference type="VEuPathDB" id="TriTrypDB:TcCL_NonESM03419"/>
<sequence>MFARRVLLGRTTALRSALVARHAGCGSNVHALRCDRRDFGQLFSNLATHSLQVQGCASLSTLLYSPLGTVMLVLLAYNVVVIGSKHVIYTMEITGKDYVQDQQLHMIMKYGITACVLLAMEVLFVEV</sequence>
<protein>
    <submittedName>
        <fullName evidence="2">Succinate dehydrogenase cytochrome B subunit</fullName>
    </submittedName>
</protein>
<dbReference type="VEuPathDB" id="TriTrypDB:TcBrA4_0004550"/>
<dbReference type="VEuPathDB" id="TriTrypDB:C3747_7g2734c"/>
<organism evidence="2 3">
    <name type="scientific">Trypanosoma cruzi</name>
    <dbReference type="NCBI Taxonomy" id="5693"/>
    <lineage>
        <taxon>Eukaryota</taxon>
        <taxon>Discoba</taxon>
        <taxon>Euglenozoa</taxon>
        <taxon>Kinetoplastea</taxon>
        <taxon>Metakinetoplastina</taxon>
        <taxon>Trypanosomatida</taxon>
        <taxon>Trypanosomatidae</taxon>
        <taxon>Trypanosoma</taxon>
        <taxon>Schizotrypanum</taxon>
    </lineage>
</organism>
<dbReference type="VEuPathDB" id="TriTrypDB:C4B63_204g146c"/>
<proteinExistence type="predicted"/>
<name>A0A2V2UL15_TRYCR</name>
<accession>A0A2V2UL15</accession>
<comment type="caution">
    <text evidence="2">The sequence shown here is derived from an EMBL/GenBank/DDBJ whole genome shotgun (WGS) entry which is preliminary data.</text>
</comment>
<dbReference type="AlphaFoldDB" id="A0A2V2UL15"/>
<keyword evidence="1" id="KW-0812">Transmembrane</keyword>
<reference evidence="2 3" key="1">
    <citation type="journal article" date="2018" name="Microb. Genom.">
        <title>Expanding an expanded genome: long-read sequencing of Trypanosoma cruzi.</title>
        <authorList>
            <person name="Berna L."/>
            <person name="Rodriguez M."/>
            <person name="Chiribao M.L."/>
            <person name="Parodi-Talice A."/>
            <person name="Pita S."/>
            <person name="Rijo G."/>
            <person name="Alvarez-Valin F."/>
            <person name="Robello C."/>
        </authorList>
    </citation>
    <scope>NUCLEOTIDE SEQUENCE [LARGE SCALE GENOMIC DNA]</scope>
    <source>
        <strain evidence="2 3">Dm28c</strain>
    </source>
</reference>
<dbReference type="VEuPathDB" id="TriTrypDB:TcG_01237"/>
<evidence type="ECO:0000313" key="2">
    <source>
        <dbReference type="EMBL" id="PWU84760.1"/>
    </source>
</evidence>
<dbReference type="Proteomes" id="UP000246121">
    <property type="component" value="Unassembled WGS sequence"/>
</dbReference>
<feature type="transmembrane region" description="Helical" evidence="1">
    <location>
        <begin position="104"/>
        <end position="125"/>
    </location>
</feature>
<dbReference type="VEuPathDB" id="TriTrypDB:TcCLB.507049.190"/>